<comment type="catalytic activity">
    <reaction evidence="1">
        <text>S-ubiquitinyl-[E2 ubiquitin-conjugating enzyme]-L-cysteine + [acceptor protein]-L-lysine = [E2 ubiquitin-conjugating enzyme]-L-cysteine + N(6)-ubiquitinyl-[acceptor protein]-L-lysine.</text>
        <dbReference type="EC" id="2.3.2.27"/>
    </reaction>
</comment>
<keyword evidence="5" id="KW-0862">Zinc</keyword>
<name>A0AAW1WJ13_RUBAR</name>
<sequence>MARVSDYWEVVGDAFCDTYLLGVIEPENELLCTKLLMDFEAVIRRVTSDEADQLLEDDDIIPRLLLNRTSIELDSSNSSSMEAAISDKLGELHVPLVEHSHMVKRILVQASEAAQKSSSYASGKVILHMSVKIDLYVIDDDDDDDDTDGGDDIIGDYYYDPRFVPASKLSIETLLKRTRAQVSSTVCSVCMEEIRVGSEAIQMPCSHLYHECCIVEWLQKSGVCPLCKFRMPSDQ</sequence>
<evidence type="ECO:0000256" key="5">
    <source>
        <dbReference type="ARBA" id="ARBA00022833"/>
    </source>
</evidence>
<dbReference type="SMART" id="SM00184">
    <property type="entry name" value="RING"/>
    <property type="match status" value="1"/>
</dbReference>
<dbReference type="EMBL" id="JBEDUW010000006">
    <property type="protein sequence ID" value="KAK9924766.1"/>
    <property type="molecule type" value="Genomic_DNA"/>
</dbReference>
<dbReference type="Proteomes" id="UP001457282">
    <property type="component" value="Unassembled WGS sequence"/>
</dbReference>
<proteinExistence type="predicted"/>
<dbReference type="Pfam" id="PF13639">
    <property type="entry name" value="zf-RING_2"/>
    <property type="match status" value="1"/>
</dbReference>
<evidence type="ECO:0000256" key="4">
    <source>
        <dbReference type="ARBA" id="ARBA00022771"/>
    </source>
</evidence>
<dbReference type="Gene3D" id="3.30.40.10">
    <property type="entry name" value="Zinc/RING finger domain, C3HC4 (zinc finger)"/>
    <property type="match status" value="1"/>
</dbReference>
<dbReference type="GO" id="GO:0005737">
    <property type="term" value="C:cytoplasm"/>
    <property type="evidence" value="ECO:0007669"/>
    <property type="project" value="TreeGrafter"/>
</dbReference>
<dbReference type="EC" id="2.3.2.27" evidence="2"/>
<dbReference type="GO" id="GO:0016567">
    <property type="term" value="P:protein ubiquitination"/>
    <property type="evidence" value="ECO:0007669"/>
    <property type="project" value="TreeGrafter"/>
</dbReference>
<dbReference type="InterPro" id="IPR013083">
    <property type="entry name" value="Znf_RING/FYVE/PHD"/>
</dbReference>
<reference evidence="8 9" key="1">
    <citation type="journal article" date="2023" name="G3 (Bethesda)">
        <title>A chromosome-length genome assembly and annotation of blackberry (Rubus argutus, cv. 'Hillquist').</title>
        <authorList>
            <person name="Bruna T."/>
            <person name="Aryal R."/>
            <person name="Dudchenko O."/>
            <person name="Sargent D.J."/>
            <person name="Mead D."/>
            <person name="Buti M."/>
            <person name="Cavallini A."/>
            <person name="Hytonen T."/>
            <person name="Andres J."/>
            <person name="Pham M."/>
            <person name="Weisz D."/>
            <person name="Mascagni F."/>
            <person name="Usai G."/>
            <person name="Natali L."/>
            <person name="Bassil N."/>
            <person name="Fernandez G.E."/>
            <person name="Lomsadze A."/>
            <person name="Armour M."/>
            <person name="Olukolu B."/>
            <person name="Poorten T."/>
            <person name="Britton C."/>
            <person name="Davik J."/>
            <person name="Ashrafi H."/>
            <person name="Aiden E.L."/>
            <person name="Borodovsky M."/>
            <person name="Worthington M."/>
        </authorList>
    </citation>
    <scope>NUCLEOTIDE SEQUENCE [LARGE SCALE GENOMIC DNA]</scope>
    <source>
        <strain evidence="8">PI 553951</strain>
    </source>
</reference>
<evidence type="ECO:0000256" key="3">
    <source>
        <dbReference type="ARBA" id="ARBA00022723"/>
    </source>
</evidence>
<evidence type="ECO:0000256" key="1">
    <source>
        <dbReference type="ARBA" id="ARBA00000900"/>
    </source>
</evidence>
<dbReference type="InterPro" id="IPR001841">
    <property type="entry name" value="Znf_RING"/>
</dbReference>
<feature type="domain" description="RING-type" evidence="7">
    <location>
        <begin position="187"/>
        <end position="228"/>
    </location>
</feature>
<evidence type="ECO:0000256" key="2">
    <source>
        <dbReference type="ARBA" id="ARBA00012483"/>
    </source>
</evidence>
<keyword evidence="4 6" id="KW-0863">Zinc-finger</keyword>
<protein>
    <recommendedName>
        <fullName evidence="2">RING-type E3 ubiquitin transferase</fullName>
        <ecNumber evidence="2">2.3.2.27</ecNumber>
    </recommendedName>
</protein>
<accession>A0AAW1WJ13</accession>
<dbReference type="GO" id="GO:0008270">
    <property type="term" value="F:zinc ion binding"/>
    <property type="evidence" value="ECO:0007669"/>
    <property type="project" value="UniProtKB-KW"/>
</dbReference>
<gene>
    <name evidence="8" type="ORF">M0R45_033117</name>
</gene>
<dbReference type="AlphaFoldDB" id="A0AAW1WJ13"/>
<evidence type="ECO:0000259" key="7">
    <source>
        <dbReference type="PROSITE" id="PS50089"/>
    </source>
</evidence>
<comment type="caution">
    <text evidence="8">The sequence shown here is derived from an EMBL/GenBank/DDBJ whole genome shotgun (WGS) entry which is preliminary data.</text>
</comment>
<dbReference type="CDD" id="cd16454">
    <property type="entry name" value="RING-H2_PA-TM-RING"/>
    <property type="match status" value="1"/>
</dbReference>
<dbReference type="SUPFAM" id="SSF57850">
    <property type="entry name" value="RING/U-box"/>
    <property type="match status" value="1"/>
</dbReference>
<evidence type="ECO:0000256" key="6">
    <source>
        <dbReference type="PROSITE-ProRule" id="PRU00175"/>
    </source>
</evidence>
<keyword evidence="3" id="KW-0479">Metal-binding</keyword>
<dbReference type="PANTHER" id="PTHR15710">
    <property type="entry name" value="E3 UBIQUITIN-PROTEIN LIGASE PRAJA"/>
    <property type="match status" value="1"/>
</dbReference>
<evidence type="ECO:0000313" key="9">
    <source>
        <dbReference type="Proteomes" id="UP001457282"/>
    </source>
</evidence>
<evidence type="ECO:0000313" key="8">
    <source>
        <dbReference type="EMBL" id="KAK9924766.1"/>
    </source>
</evidence>
<dbReference type="PROSITE" id="PS50089">
    <property type="entry name" value="ZF_RING_2"/>
    <property type="match status" value="1"/>
</dbReference>
<dbReference type="GO" id="GO:0061630">
    <property type="term" value="F:ubiquitin protein ligase activity"/>
    <property type="evidence" value="ECO:0007669"/>
    <property type="project" value="UniProtKB-EC"/>
</dbReference>
<organism evidence="8 9">
    <name type="scientific">Rubus argutus</name>
    <name type="common">Southern blackberry</name>
    <dbReference type="NCBI Taxonomy" id="59490"/>
    <lineage>
        <taxon>Eukaryota</taxon>
        <taxon>Viridiplantae</taxon>
        <taxon>Streptophyta</taxon>
        <taxon>Embryophyta</taxon>
        <taxon>Tracheophyta</taxon>
        <taxon>Spermatophyta</taxon>
        <taxon>Magnoliopsida</taxon>
        <taxon>eudicotyledons</taxon>
        <taxon>Gunneridae</taxon>
        <taxon>Pentapetalae</taxon>
        <taxon>rosids</taxon>
        <taxon>fabids</taxon>
        <taxon>Rosales</taxon>
        <taxon>Rosaceae</taxon>
        <taxon>Rosoideae</taxon>
        <taxon>Rosoideae incertae sedis</taxon>
        <taxon>Rubus</taxon>
    </lineage>
</organism>
<keyword evidence="9" id="KW-1185">Reference proteome</keyword>
<dbReference type="PANTHER" id="PTHR15710:SF245">
    <property type="entry name" value="RING-TYPE DOMAIN-CONTAINING PROTEIN"/>
    <property type="match status" value="1"/>
</dbReference>